<keyword evidence="2" id="KW-1185">Reference proteome</keyword>
<dbReference type="PATRIC" id="fig|1263870.3.peg.4155"/>
<dbReference type="Proteomes" id="UP000011885">
    <property type="component" value="Unassembled WGS sequence"/>
</dbReference>
<name>M5TZN4_9BACT</name>
<dbReference type="EMBL" id="ANOH01000267">
    <property type="protein sequence ID" value="EMI54660.1"/>
    <property type="molecule type" value="Genomic_DNA"/>
</dbReference>
<evidence type="ECO:0000313" key="2">
    <source>
        <dbReference type="Proteomes" id="UP000011885"/>
    </source>
</evidence>
<dbReference type="AlphaFoldDB" id="M5TZN4"/>
<gene>
    <name evidence="1" type="ORF">RSSM_03922</name>
</gene>
<protein>
    <submittedName>
        <fullName evidence="1">Uncharacterized protein</fullName>
    </submittedName>
</protein>
<accession>M5TZN4</accession>
<sequence length="294" mass="32890">MGLALRPVEWFNLASTHGPSKHLLHDDFYGDDGTAHQPEIPVVDPDLFPAPKLSGIADDLSRLLDMAITQWFLADDVVNAINNHNPETVLGNLMSRTDESQNVWVESTCLQICARSLGPTATDWVRSRYGKSPEVLYWWVSAAAACMPLDDAWDTTTAAIAKSENVREDAQSLGWFRSDRTLEWIEKQFPSLEIPVTQDWGRLAAISRITWSRVESWLSRGRPLSLVALDALVSCFHYDTLNLKRIQPKLATDATESHMTETLDRYVGVDDVPRVSRTVDRIKSNMSAIIGDGP</sequence>
<comment type="caution">
    <text evidence="1">The sequence shown here is derived from an EMBL/GenBank/DDBJ whole genome shotgun (WGS) entry which is preliminary data.</text>
</comment>
<organism evidence="1 2">
    <name type="scientific">Rhodopirellula sallentina SM41</name>
    <dbReference type="NCBI Taxonomy" id="1263870"/>
    <lineage>
        <taxon>Bacteria</taxon>
        <taxon>Pseudomonadati</taxon>
        <taxon>Planctomycetota</taxon>
        <taxon>Planctomycetia</taxon>
        <taxon>Pirellulales</taxon>
        <taxon>Pirellulaceae</taxon>
        <taxon>Rhodopirellula</taxon>
    </lineage>
</organism>
<reference evidence="1 2" key="1">
    <citation type="journal article" date="2013" name="Mar. Genomics">
        <title>Expression of sulfatases in Rhodopirellula baltica and the diversity of sulfatases in the genus Rhodopirellula.</title>
        <authorList>
            <person name="Wegner C.E."/>
            <person name="Richter-Heitmann T."/>
            <person name="Klindworth A."/>
            <person name="Klockow C."/>
            <person name="Richter M."/>
            <person name="Achstetter T."/>
            <person name="Glockner F.O."/>
            <person name="Harder J."/>
        </authorList>
    </citation>
    <scope>NUCLEOTIDE SEQUENCE [LARGE SCALE GENOMIC DNA]</scope>
    <source>
        <strain evidence="1 2">SM41</strain>
    </source>
</reference>
<proteinExistence type="predicted"/>
<evidence type="ECO:0000313" key="1">
    <source>
        <dbReference type="EMBL" id="EMI54660.1"/>
    </source>
</evidence>